<evidence type="ECO:0000313" key="1">
    <source>
        <dbReference type="EMBL" id="MXU91606.1"/>
    </source>
</evidence>
<proteinExistence type="predicted"/>
<dbReference type="EMBL" id="GIFC01009523">
    <property type="protein sequence ID" value="MXU91606.1"/>
    <property type="molecule type" value="Transcribed_RNA"/>
</dbReference>
<sequence>MRRLRVSSTSRSLVARALSSVLISACSCLVDVNLDSRLLVSSSSSLNASSRVVTLVGSGSSMRWSSWILDRSSTSSRFMTSSCLLRRQLSLRLCIRLSWNVAASFFSSSSRVSMCFSSAIFSMI</sequence>
<accession>A0A6B0UPS4</accession>
<name>A0A6B0UPS4_IXORI</name>
<reference evidence="1" key="1">
    <citation type="submission" date="2019-12" db="EMBL/GenBank/DDBJ databases">
        <title>An insight into the sialome of adult female Ixodes ricinus ticks feeding for 6 days.</title>
        <authorList>
            <person name="Perner J."/>
            <person name="Ribeiro J.M.C."/>
        </authorList>
    </citation>
    <scope>NUCLEOTIDE SEQUENCE</scope>
    <source>
        <strain evidence="1">Semi-engorged</strain>
        <tissue evidence="1">Salivary glands</tissue>
    </source>
</reference>
<dbReference type="PROSITE" id="PS51257">
    <property type="entry name" value="PROKAR_LIPOPROTEIN"/>
    <property type="match status" value="1"/>
</dbReference>
<organism evidence="1">
    <name type="scientific">Ixodes ricinus</name>
    <name type="common">Common tick</name>
    <name type="synonym">Acarus ricinus</name>
    <dbReference type="NCBI Taxonomy" id="34613"/>
    <lineage>
        <taxon>Eukaryota</taxon>
        <taxon>Metazoa</taxon>
        <taxon>Ecdysozoa</taxon>
        <taxon>Arthropoda</taxon>
        <taxon>Chelicerata</taxon>
        <taxon>Arachnida</taxon>
        <taxon>Acari</taxon>
        <taxon>Parasitiformes</taxon>
        <taxon>Ixodida</taxon>
        <taxon>Ixodoidea</taxon>
        <taxon>Ixodidae</taxon>
        <taxon>Ixodinae</taxon>
        <taxon>Ixodes</taxon>
    </lineage>
</organism>
<dbReference type="AlphaFoldDB" id="A0A6B0UPS4"/>
<protein>
    <submittedName>
        <fullName evidence="1">Putative secreted protein</fullName>
    </submittedName>
</protein>